<dbReference type="SMART" id="SM00642">
    <property type="entry name" value="Aamy"/>
    <property type="match status" value="1"/>
</dbReference>
<dbReference type="InterPro" id="IPR006048">
    <property type="entry name" value="A-amylase/branching_C"/>
</dbReference>
<dbReference type="NCBIfam" id="TIGR01515">
    <property type="entry name" value="branching_enzym"/>
    <property type="match status" value="1"/>
</dbReference>
<dbReference type="FunFam" id="2.60.40.10:FF:000169">
    <property type="entry name" value="1,4-alpha-glucan branching enzyme GlgB"/>
    <property type="match status" value="1"/>
</dbReference>
<dbReference type="GO" id="GO:0043169">
    <property type="term" value="F:cation binding"/>
    <property type="evidence" value="ECO:0007669"/>
    <property type="project" value="InterPro"/>
</dbReference>
<dbReference type="PANTHER" id="PTHR43651">
    <property type="entry name" value="1,4-ALPHA-GLUCAN-BRANCHING ENZYME"/>
    <property type="match status" value="1"/>
</dbReference>
<dbReference type="RefSeq" id="WP_277835813.1">
    <property type="nucleotide sequence ID" value="NZ_JAAIVF010000010.1"/>
</dbReference>
<evidence type="ECO:0000256" key="5">
    <source>
        <dbReference type="ARBA" id="ARBA00022676"/>
    </source>
</evidence>
<keyword evidence="4 9" id="KW-0321">Glycogen metabolism</keyword>
<evidence type="ECO:0000256" key="3">
    <source>
        <dbReference type="ARBA" id="ARBA00009000"/>
    </source>
</evidence>
<dbReference type="GO" id="GO:0004553">
    <property type="term" value="F:hydrolase activity, hydrolyzing O-glycosyl compounds"/>
    <property type="evidence" value="ECO:0007669"/>
    <property type="project" value="InterPro"/>
</dbReference>
<dbReference type="EMBL" id="JANRHA010000024">
    <property type="protein sequence ID" value="MDG3017120.1"/>
    <property type="molecule type" value="Genomic_DNA"/>
</dbReference>
<feature type="active site" description="Nucleophile" evidence="9 10">
    <location>
        <position position="404"/>
    </location>
</feature>
<evidence type="ECO:0000313" key="12">
    <source>
        <dbReference type="EMBL" id="MDG3017120.1"/>
    </source>
</evidence>
<gene>
    <name evidence="9 12" type="primary">glgB</name>
    <name evidence="12" type="ORF">NVS88_21425</name>
</gene>
<dbReference type="InterPro" id="IPR006407">
    <property type="entry name" value="GlgB"/>
</dbReference>
<name>A0A9X4RFJ9_9ACTN</name>
<evidence type="ECO:0000256" key="8">
    <source>
        <dbReference type="ARBA" id="ARBA00023277"/>
    </source>
</evidence>
<comment type="pathway">
    <text evidence="2 9">Glycan biosynthesis; glycogen biosynthesis.</text>
</comment>
<dbReference type="Proteomes" id="UP001152755">
    <property type="component" value="Unassembled WGS sequence"/>
</dbReference>
<dbReference type="PANTHER" id="PTHR43651:SF3">
    <property type="entry name" value="1,4-ALPHA-GLUCAN-BRANCHING ENZYME"/>
    <property type="match status" value="1"/>
</dbReference>
<dbReference type="FunFam" id="2.60.40.1180:FF:000002">
    <property type="entry name" value="1,4-alpha-glucan branching enzyme GlgB"/>
    <property type="match status" value="1"/>
</dbReference>
<dbReference type="InterPro" id="IPR017853">
    <property type="entry name" value="GH"/>
</dbReference>
<dbReference type="EC" id="2.4.1.18" evidence="9"/>
<comment type="caution">
    <text evidence="12">The sequence shown here is derived from an EMBL/GenBank/DDBJ whole genome shotgun (WGS) entry which is preliminary data.</text>
</comment>
<dbReference type="GO" id="GO:0005829">
    <property type="term" value="C:cytosol"/>
    <property type="evidence" value="ECO:0007669"/>
    <property type="project" value="TreeGrafter"/>
</dbReference>
<proteinExistence type="inferred from homology"/>
<evidence type="ECO:0000256" key="2">
    <source>
        <dbReference type="ARBA" id="ARBA00004964"/>
    </source>
</evidence>
<keyword evidence="5 9" id="KW-0328">Glycosyltransferase</keyword>
<reference evidence="12" key="1">
    <citation type="submission" date="2022-08" db="EMBL/GenBank/DDBJ databases">
        <title>Genome analysis of Corynebacteriales strain.</title>
        <authorList>
            <person name="Lee S.D."/>
        </authorList>
    </citation>
    <scope>NUCLEOTIDE SEQUENCE</scope>
    <source>
        <strain evidence="12">D3-21</strain>
    </source>
</reference>
<dbReference type="NCBIfam" id="NF003811">
    <property type="entry name" value="PRK05402.1"/>
    <property type="match status" value="1"/>
</dbReference>
<evidence type="ECO:0000256" key="10">
    <source>
        <dbReference type="PIRSR" id="PIRSR000463-1"/>
    </source>
</evidence>
<dbReference type="GO" id="GO:0003844">
    <property type="term" value="F:1,4-alpha-glucan branching enzyme activity"/>
    <property type="evidence" value="ECO:0007669"/>
    <property type="project" value="UniProtKB-UniRule"/>
</dbReference>
<dbReference type="GO" id="GO:0005978">
    <property type="term" value="P:glycogen biosynthetic process"/>
    <property type="evidence" value="ECO:0007669"/>
    <property type="project" value="UniProtKB-UniRule"/>
</dbReference>
<evidence type="ECO:0000313" key="13">
    <source>
        <dbReference type="Proteomes" id="UP001152755"/>
    </source>
</evidence>
<keyword evidence="13" id="KW-1185">Reference proteome</keyword>
<dbReference type="SUPFAM" id="SSF51011">
    <property type="entry name" value="Glycosyl hydrolase domain"/>
    <property type="match status" value="1"/>
</dbReference>
<dbReference type="SUPFAM" id="SSF81296">
    <property type="entry name" value="E set domains"/>
    <property type="match status" value="1"/>
</dbReference>
<dbReference type="InterPro" id="IPR054169">
    <property type="entry name" value="GlgB_N"/>
</dbReference>
<dbReference type="Gene3D" id="2.60.40.1180">
    <property type="entry name" value="Golgi alpha-mannosidase II"/>
    <property type="match status" value="1"/>
</dbReference>
<dbReference type="InterPro" id="IPR013783">
    <property type="entry name" value="Ig-like_fold"/>
</dbReference>
<dbReference type="Pfam" id="PF02806">
    <property type="entry name" value="Alpha-amylase_C"/>
    <property type="match status" value="1"/>
</dbReference>
<dbReference type="InterPro" id="IPR013780">
    <property type="entry name" value="Glyco_hydro_b"/>
</dbReference>
<dbReference type="NCBIfam" id="NF008967">
    <property type="entry name" value="PRK12313.1"/>
    <property type="match status" value="1"/>
</dbReference>
<dbReference type="HAMAP" id="MF_00685">
    <property type="entry name" value="GlgB"/>
    <property type="match status" value="1"/>
</dbReference>
<feature type="domain" description="Glycosyl hydrolase family 13 catalytic" evidence="11">
    <location>
        <begin position="252"/>
        <end position="610"/>
    </location>
</feature>
<protein>
    <recommendedName>
        <fullName evidence="9">1,4-alpha-glucan branching enzyme GlgB</fullName>
        <ecNumber evidence="9">2.4.1.18</ecNumber>
    </recommendedName>
    <alternativeName>
        <fullName evidence="9">1,4-alpha-D-glucan:1,4-alpha-D-glucan 6-glucosyl-transferase</fullName>
    </alternativeName>
    <alternativeName>
        <fullName evidence="9">Alpha-(1-&gt;4)-glucan branching enzyme</fullName>
    </alternativeName>
    <alternativeName>
        <fullName evidence="9">Glycogen branching enzyme</fullName>
        <shortName evidence="9">BE</shortName>
    </alternativeName>
</protein>
<dbReference type="AlphaFoldDB" id="A0A9X4RFJ9"/>
<dbReference type="Pfam" id="PF22019">
    <property type="entry name" value="GlgB_N"/>
    <property type="match status" value="1"/>
</dbReference>
<keyword evidence="7 9" id="KW-0320">Glycogen biosynthesis</keyword>
<evidence type="ECO:0000256" key="7">
    <source>
        <dbReference type="ARBA" id="ARBA00023056"/>
    </source>
</evidence>
<dbReference type="InterPro" id="IPR037439">
    <property type="entry name" value="Branching_enzy"/>
</dbReference>
<evidence type="ECO:0000259" key="11">
    <source>
        <dbReference type="SMART" id="SM00642"/>
    </source>
</evidence>
<evidence type="ECO:0000256" key="1">
    <source>
        <dbReference type="ARBA" id="ARBA00000826"/>
    </source>
</evidence>
<dbReference type="InterPro" id="IPR014756">
    <property type="entry name" value="Ig_E-set"/>
</dbReference>
<dbReference type="PIRSF" id="PIRSF000463">
    <property type="entry name" value="GlgB"/>
    <property type="match status" value="1"/>
</dbReference>
<comment type="function">
    <text evidence="9">Catalyzes the formation of the alpha-1,6-glucosidic linkages in glycogen by scission of a 1,4-alpha-linked oligosaccharide from growing alpha-1,4-glucan chains and the subsequent attachment of the oligosaccharide to the alpha-1,6 position.</text>
</comment>
<dbReference type="CDD" id="cd02855">
    <property type="entry name" value="E_set_GBE_prok_N"/>
    <property type="match status" value="1"/>
</dbReference>
<feature type="active site" description="Proton donor" evidence="9 10">
    <location>
        <position position="457"/>
    </location>
</feature>
<evidence type="ECO:0000256" key="9">
    <source>
        <dbReference type="HAMAP-Rule" id="MF_00685"/>
    </source>
</evidence>
<dbReference type="InterPro" id="IPR004193">
    <property type="entry name" value="Glyco_hydro_13_N"/>
</dbReference>
<dbReference type="InterPro" id="IPR044143">
    <property type="entry name" value="GlgB_N_E_set_prok"/>
</dbReference>
<comment type="catalytic activity">
    <reaction evidence="1 9">
        <text>Transfers a segment of a (1-&gt;4)-alpha-D-glucan chain to a primary hydroxy group in a similar glucan chain.</text>
        <dbReference type="EC" id="2.4.1.18"/>
    </reaction>
</comment>
<dbReference type="CDD" id="cd11322">
    <property type="entry name" value="AmyAc_Glg_BE"/>
    <property type="match status" value="1"/>
</dbReference>
<evidence type="ECO:0000256" key="4">
    <source>
        <dbReference type="ARBA" id="ARBA00022600"/>
    </source>
</evidence>
<dbReference type="Gene3D" id="3.20.20.80">
    <property type="entry name" value="Glycosidases"/>
    <property type="match status" value="1"/>
</dbReference>
<evidence type="ECO:0000256" key="6">
    <source>
        <dbReference type="ARBA" id="ARBA00022679"/>
    </source>
</evidence>
<accession>A0A9X4RFJ9</accession>
<dbReference type="Pfam" id="PF02922">
    <property type="entry name" value="CBM_48"/>
    <property type="match status" value="1"/>
</dbReference>
<organism evidence="12 13">
    <name type="scientific">Speluncibacter jeojiensis</name>
    <dbReference type="NCBI Taxonomy" id="2710754"/>
    <lineage>
        <taxon>Bacteria</taxon>
        <taxon>Bacillati</taxon>
        <taxon>Actinomycetota</taxon>
        <taxon>Actinomycetes</taxon>
        <taxon>Mycobacteriales</taxon>
        <taxon>Speluncibacteraceae</taxon>
        <taxon>Speluncibacter</taxon>
    </lineage>
</organism>
<dbReference type="InterPro" id="IPR006047">
    <property type="entry name" value="GH13_cat_dom"/>
</dbReference>
<keyword evidence="8 9" id="KW-0119">Carbohydrate metabolism</keyword>
<dbReference type="FunFam" id="3.20.20.80:FF:000003">
    <property type="entry name" value="1,4-alpha-glucan branching enzyme GlgB"/>
    <property type="match status" value="1"/>
</dbReference>
<comment type="subunit">
    <text evidence="9">Monomer.</text>
</comment>
<comment type="similarity">
    <text evidence="3 9">Belongs to the glycosyl hydrolase 13 family. GlgB subfamily.</text>
</comment>
<sequence length="724" mass="80519">MADPGAFHPADRTRLVHGTHRDPHAVLGAHPHPCGTVIRTLRPTATAVSVRIAGIDHPLTDFGDGLFGGLVPVHGLPDHRLVVSYPPDRTRVVADGYCFPSTLGELDLHLFGEGRHERLWEVLGAHPRNLQTPAGEVCGTSFAVWAPRADAVSVIGDLDGWSGHSFPMRALGSSGIWEVFIPDIGPGELYKYRIHCRDGSVLDKADPFAASTEVPPATASRVWRSGHLWRDDEWLARRASADPLQQPMSIYEVHLGSWRPGLSYAEAAEQLVEHVRQTGFTHVELLPVTEHPYGGSWGYQVTSYYAPTSRFGGPDDFRAFVDRLHRAGIGVLLDWVPGHFPKDDWALGRFDGAPLYEHADPRRGEQNEWGTYVFDYGRPQVRNFLVASALFWLEEFHVDGLRVDAVASMLYLDYGRVPGEWEPNVHGGRENLEAVTFLRELNEAVHRNHRGVVTIAEESTTWPGVTRPTTLGGLGFTMKWNMGWMHDLLGYLGRDPVHRTFHHHEITFSLMYAWTEYFLLPISHDEVVHGKGSLWTRLPGEPAVKAAQLRGLFAFMWAHPGKQLLFMGQEYGQVAEWSEQHGLDWGDLDDPLHRGVQTLVGDLNRVYRSRPALWSLDDSPGGFAWIDANDTANNVLGFLRYATDGSVVACLFNFSGRVHRDHRVGLPEPGRWDEVLNTDAGVYCGGGHGNFGGVEAETIPWHGRPASAAVVLPAHGAIFLVRRE</sequence>
<dbReference type="Pfam" id="PF00128">
    <property type="entry name" value="Alpha-amylase"/>
    <property type="match status" value="1"/>
</dbReference>
<keyword evidence="6 9" id="KW-0808">Transferase</keyword>
<dbReference type="Gene3D" id="2.60.40.10">
    <property type="entry name" value="Immunoglobulins"/>
    <property type="match status" value="2"/>
</dbReference>
<dbReference type="SUPFAM" id="SSF51445">
    <property type="entry name" value="(Trans)glycosidases"/>
    <property type="match status" value="1"/>
</dbReference>